<dbReference type="EMBL" id="KZ308396">
    <property type="protein sequence ID" value="KAG8228929.1"/>
    <property type="molecule type" value="Genomic_DNA"/>
</dbReference>
<name>A0A8K0K7G1_LADFU</name>
<keyword evidence="4" id="KW-1185">Reference proteome</keyword>
<proteinExistence type="predicted"/>
<dbReference type="GO" id="GO:0016491">
    <property type="term" value="F:oxidoreductase activity"/>
    <property type="evidence" value="ECO:0007669"/>
    <property type="project" value="UniProtKB-KW"/>
</dbReference>
<reference evidence="3" key="2">
    <citation type="submission" date="2017-10" db="EMBL/GenBank/DDBJ databases">
        <title>Ladona fulva Genome sequencing and assembly.</title>
        <authorList>
            <person name="Murali S."/>
            <person name="Richards S."/>
            <person name="Bandaranaike D."/>
            <person name="Bellair M."/>
            <person name="Blankenburg K."/>
            <person name="Chao H."/>
            <person name="Dinh H."/>
            <person name="Doddapaneni H."/>
            <person name="Dugan-Rocha S."/>
            <person name="Elkadiri S."/>
            <person name="Gnanaolivu R."/>
            <person name="Hernandez B."/>
            <person name="Skinner E."/>
            <person name="Javaid M."/>
            <person name="Lee S."/>
            <person name="Li M."/>
            <person name="Ming W."/>
            <person name="Munidasa M."/>
            <person name="Muniz J."/>
            <person name="Nguyen L."/>
            <person name="Hughes D."/>
            <person name="Osuji N."/>
            <person name="Pu L.-L."/>
            <person name="Puazo M."/>
            <person name="Qu C."/>
            <person name="Quiroz J."/>
            <person name="Raj R."/>
            <person name="Weissenberger G."/>
            <person name="Xin Y."/>
            <person name="Zou X."/>
            <person name="Han Y."/>
            <person name="Worley K."/>
            <person name="Muzny D."/>
            <person name="Gibbs R."/>
        </authorList>
    </citation>
    <scope>NUCLEOTIDE SEQUENCE</scope>
    <source>
        <strain evidence="3">Sampled in the wild</strain>
    </source>
</reference>
<reference evidence="3" key="1">
    <citation type="submission" date="2013-04" db="EMBL/GenBank/DDBJ databases">
        <authorList>
            <person name="Qu J."/>
            <person name="Murali S.C."/>
            <person name="Bandaranaike D."/>
            <person name="Bellair M."/>
            <person name="Blankenburg K."/>
            <person name="Chao H."/>
            <person name="Dinh H."/>
            <person name="Doddapaneni H."/>
            <person name="Downs B."/>
            <person name="Dugan-Rocha S."/>
            <person name="Elkadiri S."/>
            <person name="Gnanaolivu R.D."/>
            <person name="Hernandez B."/>
            <person name="Javaid M."/>
            <person name="Jayaseelan J.C."/>
            <person name="Lee S."/>
            <person name="Li M."/>
            <person name="Ming W."/>
            <person name="Munidasa M."/>
            <person name="Muniz J."/>
            <person name="Nguyen L."/>
            <person name="Ongeri F."/>
            <person name="Osuji N."/>
            <person name="Pu L.-L."/>
            <person name="Puazo M."/>
            <person name="Qu C."/>
            <person name="Quiroz J."/>
            <person name="Raj R."/>
            <person name="Weissenberger G."/>
            <person name="Xin Y."/>
            <person name="Zou X."/>
            <person name="Han Y."/>
            <person name="Richards S."/>
            <person name="Worley K."/>
            <person name="Muzny D."/>
            <person name="Gibbs R."/>
        </authorList>
    </citation>
    <scope>NUCLEOTIDE SEQUENCE</scope>
    <source>
        <strain evidence="3">Sampled in the wild</strain>
    </source>
</reference>
<dbReference type="OrthoDB" id="406634at2759"/>
<dbReference type="GO" id="GO:0005739">
    <property type="term" value="C:mitochondrion"/>
    <property type="evidence" value="ECO:0007669"/>
    <property type="project" value="TreeGrafter"/>
</dbReference>
<dbReference type="SUPFAM" id="SSF51197">
    <property type="entry name" value="Clavaminate synthase-like"/>
    <property type="match status" value="2"/>
</dbReference>
<organism evidence="3 4">
    <name type="scientific">Ladona fulva</name>
    <name type="common">Scarce chaser dragonfly</name>
    <name type="synonym">Libellula fulva</name>
    <dbReference type="NCBI Taxonomy" id="123851"/>
    <lineage>
        <taxon>Eukaryota</taxon>
        <taxon>Metazoa</taxon>
        <taxon>Ecdysozoa</taxon>
        <taxon>Arthropoda</taxon>
        <taxon>Hexapoda</taxon>
        <taxon>Insecta</taxon>
        <taxon>Pterygota</taxon>
        <taxon>Palaeoptera</taxon>
        <taxon>Odonata</taxon>
        <taxon>Epiprocta</taxon>
        <taxon>Anisoptera</taxon>
        <taxon>Libelluloidea</taxon>
        <taxon>Libellulidae</taxon>
        <taxon>Ladona</taxon>
    </lineage>
</organism>
<evidence type="ECO:0000259" key="2">
    <source>
        <dbReference type="Pfam" id="PF02668"/>
    </source>
</evidence>
<dbReference type="Gene3D" id="3.60.130.10">
    <property type="entry name" value="Clavaminate synthase-like"/>
    <property type="match status" value="2"/>
</dbReference>
<protein>
    <recommendedName>
        <fullName evidence="2">TauD/TfdA-like domain-containing protein</fullName>
    </recommendedName>
</protein>
<dbReference type="PANTHER" id="PTHR10696">
    <property type="entry name" value="GAMMA-BUTYROBETAINE HYDROXYLASE-RELATED"/>
    <property type="match status" value="1"/>
</dbReference>
<dbReference type="InterPro" id="IPR050411">
    <property type="entry name" value="AlphaKG_dependent_hydroxylases"/>
</dbReference>
<evidence type="ECO:0000313" key="3">
    <source>
        <dbReference type="EMBL" id="KAG8228929.1"/>
    </source>
</evidence>
<dbReference type="AlphaFoldDB" id="A0A8K0K7G1"/>
<dbReference type="PANTHER" id="PTHR10696:SF33">
    <property type="entry name" value="GAMMA-BUTYROBETAINE DIOXYGENASE"/>
    <property type="match status" value="1"/>
</dbReference>
<dbReference type="InterPro" id="IPR003819">
    <property type="entry name" value="TauD/TfdA-like"/>
</dbReference>
<gene>
    <name evidence="3" type="ORF">J437_LFUL007321</name>
</gene>
<accession>A0A8K0K7G1</accession>
<keyword evidence="1" id="KW-0560">Oxidoreductase</keyword>
<feature type="domain" description="TauD/TfdA-like" evidence="2">
    <location>
        <begin position="19"/>
        <end position="95"/>
    </location>
</feature>
<evidence type="ECO:0000256" key="1">
    <source>
        <dbReference type="ARBA" id="ARBA00023002"/>
    </source>
</evidence>
<dbReference type="Proteomes" id="UP000792457">
    <property type="component" value="Unassembled WGS sequence"/>
</dbReference>
<dbReference type="InterPro" id="IPR042098">
    <property type="entry name" value="TauD-like_sf"/>
</dbReference>
<feature type="domain" description="TauD/TfdA-like" evidence="2">
    <location>
        <begin position="169"/>
        <end position="341"/>
    </location>
</feature>
<dbReference type="GO" id="GO:0045329">
    <property type="term" value="P:carnitine biosynthetic process"/>
    <property type="evidence" value="ECO:0007669"/>
    <property type="project" value="TreeGrafter"/>
</dbReference>
<evidence type="ECO:0000313" key="4">
    <source>
        <dbReference type="Proteomes" id="UP000792457"/>
    </source>
</evidence>
<sequence length="346" mass="39881">MCSYEDRDGYIVRVNVSQPQRDSHFGVNLSSVLPWYKAFNLFAQLLHSQRFLAIYKLKPGDILTFDNLRICHGREAYGMSESSPKVIERHVKGAYMDWDEVSEDKSTLTLTWEDGHQSAFEADWLNERAFTPRARINRLSNYRGNRVLWDAKDFARISDNTNMSESSWSFPFDDILSKDSSLLAWLEYLENWGIAMIVGAEPCNGQLRKLAERVAFVRRTHYGELFSVRAKDEPSNVAYTSDKLQLHTDLPYYEYKPGVNMLQCIVQWAGPGGENHLVDSFAVAELMRQEHPKEYEILSKTIVDWVDIGKEPVGEDDGSVSAVKQERKAFHSIYRAPVIWYVVLFV</sequence>
<dbReference type="Pfam" id="PF02668">
    <property type="entry name" value="TauD"/>
    <property type="match status" value="2"/>
</dbReference>
<comment type="caution">
    <text evidence="3">The sequence shown here is derived from an EMBL/GenBank/DDBJ whole genome shotgun (WGS) entry which is preliminary data.</text>
</comment>